<protein>
    <recommendedName>
        <fullName evidence="5">Fucosyltransferase</fullName>
        <ecNumber evidence="5">2.4.1.-</ecNumber>
    </recommendedName>
</protein>
<evidence type="ECO:0000256" key="2">
    <source>
        <dbReference type="ARBA" id="ARBA00008919"/>
    </source>
</evidence>
<keyword evidence="5" id="KW-0472">Membrane</keyword>
<reference evidence="7" key="2">
    <citation type="submission" date="2021-01" db="UniProtKB">
        <authorList>
            <consortium name="EnsemblMetazoa"/>
        </authorList>
    </citation>
    <scope>IDENTIFICATION</scope>
</reference>
<evidence type="ECO:0000256" key="3">
    <source>
        <dbReference type="ARBA" id="ARBA00022676"/>
    </source>
</evidence>
<dbReference type="UniPathway" id="UPA00378"/>
<comment type="pathway">
    <text evidence="1">Protein modification; protein glycosylation.</text>
</comment>
<evidence type="ECO:0000256" key="5">
    <source>
        <dbReference type="RuleBase" id="RU003832"/>
    </source>
</evidence>
<keyword evidence="5" id="KW-0812">Transmembrane</keyword>
<dbReference type="OMA" id="RNCARMM"/>
<dbReference type="InterPro" id="IPR055270">
    <property type="entry name" value="Glyco_tran_10_C"/>
</dbReference>
<evidence type="ECO:0000259" key="6">
    <source>
        <dbReference type="Pfam" id="PF00852"/>
    </source>
</evidence>
<dbReference type="InterPro" id="IPR001503">
    <property type="entry name" value="Glyco_trans_10"/>
</dbReference>
<proteinExistence type="inferred from homology"/>
<dbReference type="SUPFAM" id="SSF53756">
    <property type="entry name" value="UDP-Glycosyltransferase/glycogen phosphorylase"/>
    <property type="match status" value="1"/>
</dbReference>
<keyword evidence="3 5" id="KW-0328">Glycosyltransferase</keyword>
<keyword evidence="4 5" id="KW-0808">Transferase</keyword>
<dbReference type="GO" id="GO:0046920">
    <property type="term" value="F:alpha-(1-&gt;3)-fucosyltransferase activity"/>
    <property type="evidence" value="ECO:0000318"/>
    <property type="project" value="GO_Central"/>
</dbReference>
<dbReference type="EC" id="2.4.1.-" evidence="5"/>
<dbReference type="Proteomes" id="UP000007110">
    <property type="component" value="Unassembled WGS sequence"/>
</dbReference>
<dbReference type="OrthoDB" id="8057859at2759"/>
<feature type="domain" description="Fucosyltransferase C-terminal" evidence="6">
    <location>
        <begin position="211"/>
        <end position="381"/>
    </location>
</feature>
<evidence type="ECO:0000256" key="1">
    <source>
        <dbReference type="ARBA" id="ARBA00004922"/>
    </source>
</evidence>
<comment type="subcellular location">
    <subcellularLocation>
        <location evidence="5">Golgi apparatus</location>
        <location evidence="5">Golgi stack membrane</location>
        <topology evidence="5">Single-pass type II membrane protein</topology>
    </subcellularLocation>
</comment>
<dbReference type="Gene3D" id="3.40.50.11660">
    <property type="entry name" value="Glycosyl transferase family 10, C-terminal domain"/>
    <property type="match status" value="1"/>
</dbReference>
<evidence type="ECO:0000313" key="7">
    <source>
        <dbReference type="EnsemblMetazoa" id="XP_030840889"/>
    </source>
</evidence>
<evidence type="ECO:0000256" key="4">
    <source>
        <dbReference type="ARBA" id="ARBA00022679"/>
    </source>
</evidence>
<dbReference type="FunFam" id="3.40.50.11660:FF:000010">
    <property type="entry name" value="Uncharacterized protein"/>
    <property type="match status" value="1"/>
</dbReference>
<dbReference type="AlphaFoldDB" id="A0A7M7SYL0"/>
<dbReference type="GeneID" id="100892875"/>
<comment type="similarity">
    <text evidence="2 5">Belongs to the glycosyltransferase 10 family.</text>
</comment>
<dbReference type="PANTHER" id="PTHR11929">
    <property type="entry name" value="ALPHA- 1,3 -FUCOSYLTRANSFERASE"/>
    <property type="match status" value="1"/>
</dbReference>
<organism evidence="7 8">
    <name type="scientific">Strongylocentrotus purpuratus</name>
    <name type="common">Purple sea urchin</name>
    <dbReference type="NCBI Taxonomy" id="7668"/>
    <lineage>
        <taxon>Eukaryota</taxon>
        <taxon>Metazoa</taxon>
        <taxon>Echinodermata</taxon>
        <taxon>Eleutherozoa</taxon>
        <taxon>Echinozoa</taxon>
        <taxon>Echinoidea</taxon>
        <taxon>Euechinoidea</taxon>
        <taxon>Echinacea</taxon>
        <taxon>Camarodonta</taxon>
        <taxon>Echinidea</taxon>
        <taxon>Strongylocentrotidae</taxon>
        <taxon>Strongylocentrotus</taxon>
    </lineage>
</organism>
<dbReference type="InParanoid" id="A0A7M7SYL0"/>
<evidence type="ECO:0000313" key="8">
    <source>
        <dbReference type="Proteomes" id="UP000007110"/>
    </source>
</evidence>
<dbReference type="KEGG" id="spu:100892875"/>
<dbReference type="GO" id="GO:0032580">
    <property type="term" value="C:Golgi cisterna membrane"/>
    <property type="evidence" value="ECO:0007669"/>
    <property type="project" value="UniProtKB-SubCell"/>
</dbReference>
<dbReference type="EnsemblMetazoa" id="XM_030985029">
    <property type="protein sequence ID" value="XP_030840889"/>
    <property type="gene ID" value="LOC100892875"/>
</dbReference>
<accession>A0A7M7SYL0</accession>
<dbReference type="PANTHER" id="PTHR11929:SF145">
    <property type="entry name" value="ALPHA-(1,3)-FUCOSYLTRANSFERASE FUT-1"/>
    <property type="match status" value="1"/>
</dbReference>
<dbReference type="Pfam" id="PF00852">
    <property type="entry name" value="Glyco_transf_10"/>
    <property type="match status" value="1"/>
</dbReference>
<keyword evidence="8" id="KW-1185">Reference proteome</keyword>
<name>A0A7M7SYL0_STRPU</name>
<dbReference type="RefSeq" id="XP_030840889.1">
    <property type="nucleotide sequence ID" value="XM_030985029.1"/>
</dbReference>
<sequence length="419" mass="48124">MLKGNVPSEGMEVVNIANKTAMKSMTGVHSHNQGGNANLSNMNAVQFRSKCTRLITLYTPNVTPFGYWPEYSDLKRLFEDGQRFSGNIESSPTGYVVCPDQPCDINLIPTNDDTILAASDATLLNLAPLLVRPNASKISERLLNTLPKKVKIVFYAMESANMMTFWDNSVRDIQFHYSMTYHSSSDVVHPYGRYVQGSPMDSPDQPVNYTEGKTKILAWMASNCNFTFWPRYEWVSRLQEFIHVDIHGRCGQATCLPRFSKKCVNLMKSYKFYLALENTQCDDYMTEKFWDNCLLNGVVPVVYGGRRETYEKIAPPGSFIYAADFARPKDLADYLIKLDKDDERYSGFFAWRKYGRVEKIYPNLRPTAFCDLLPLLSPRENERVPIKRVGDTKYFLGCREDKDARFIERGDINNWSPWK</sequence>
<dbReference type="InterPro" id="IPR038577">
    <property type="entry name" value="GT10-like_C_sf"/>
</dbReference>
<keyword evidence="5" id="KW-0333">Golgi apparatus</keyword>
<reference evidence="8" key="1">
    <citation type="submission" date="2015-02" db="EMBL/GenBank/DDBJ databases">
        <title>Genome sequencing for Strongylocentrotus purpuratus.</title>
        <authorList>
            <person name="Murali S."/>
            <person name="Liu Y."/>
            <person name="Vee V."/>
            <person name="English A."/>
            <person name="Wang M."/>
            <person name="Skinner E."/>
            <person name="Han Y."/>
            <person name="Muzny D.M."/>
            <person name="Worley K.C."/>
            <person name="Gibbs R.A."/>
        </authorList>
    </citation>
    <scope>NUCLEOTIDE SEQUENCE</scope>
</reference>